<keyword evidence="3" id="KW-1185">Reference proteome</keyword>
<reference evidence="2 3" key="1">
    <citation type="journal article" date="2019" name="Int. J. Syst. Evol. Microbiol.">
        <title>The Global Catalogue of Microorganisms (GCM) 10K type strain sequencing project: providing services to taxonomists for standard genome sequencing and annotation.</title>
        <authorList>
            <consortium name="The Broad Institute Genomics Platform"/>
            <consortium name="The Broad Institute Genome Sequencing Center for Infectious Disease"/>
            <person name="Wu L."/>
            <person name="Ma J."/>
        </authorList>
    </citation>
    <scope>NUCLEOTIDE SEQUENCE [LARGE SCALE GENOMIC DNA]</scope>
    <source>
        <strain evidence="2 3">JCM 14306</strain>
    </source>
</reference>
<accession>A0ABN2FVW3</accession>
<comment type="caution">
    <text evidence="2">The sequence shown here is derived from an EMBL/GenBank/DDBJ whole genome shotgun (WGS) entry which is preliminary data.</text>
</comment>
<evidence type="ECO:0000259" key="1">
    <source>
        <dbReference type="Pfam" id="PF01636"/>
    </source>
</evidence>
<gene>
    <name evidence="2" type="ORF">GCM10009744_62940</name>
</gene>
<protein>
    <submittedName>
        <fullName evidence="2">Phosphotransferase</fullName>
    </submittedName>
</protein>
<evidence type="ECO:0000313" key="3">
    <source>
        <dbReference type="Proteomes" id="UP001501319"/>
    </source>
</evidence>
<dbReference type="Proteomes" id="UP001501319">
    <property type="component" value="Unassembled WGS sequence"/>
</dbReference>
<dbReference type="EMBL" id="BAAANE010000015">
    <property type="protein sequence ID" value="GAA1660688.1"/>
    <property type="molecule type" value="Genomic_DNA"/>
</dbReference>
<feature type="domain" description="Aminoglycoside phosphotransferase" evidence="1">
    <location>
        <begin position="126"/>
        <end position="192"/>
    </location>
</feature>
<dbReference type="SUPFAM" id="SSF56112">
    <property type="entry name" value="Protein kinase-like (PK-like)"/>
    <property type="match status" value="1"/>
</dbReference>
<proteinExistence type="predicted"/>
<dbReference type="RefSeq" id="WP_344116493.1">
    <property type="nucleotide sequence ID" value="NZ_BAAANE010000015.1"/>
</dbReference>
<dbReference type="Pfam" id="PF01636">
    <property type="entry name" value="APH"/>
    <property type="match status" value="1"/>
</dbReference>
<dbReference type="Gene3D" id="3.90.1200.10">
    <property type="match status" value="1"/>
</dbReference>
<organism evidence="2 3">
    <name type="scientific">Kribbella alba</name>
    <dbReference type="NCBI Taxonomy" id="190197"/>
    <lineage>
        <taxon>Bacteria</taxon>
        <taxon>Bacillati</taxon>
        <taxon>Actinomycetota</taxon>
        <taxon>Actinomycetes</taxon>
        <taxon>Propionibacteriales</taxon>
        <taxon>Kribbellaceae</taxon>
        <taxon>Kribbella</taxon>
    </lineage>
</organism>
<name>A0ABN2FVW3_9ACTN</name>
<sequence length="266" mass="29368">MPKSETPLLGGTANRGQVVRVGDTVRRPLRPSSPATHTLLQHLERVGFSTGSEGAPTLLGIDDQGREVLTYLPGATVTPPYPAWSMTDAALDSVAGLLRRYHEAMIGFDPDGHPWAEPVPAAYVDGLVSHNDPNLDNFVFRDGVAVALIDFDLAGPGSALWDVAAAIRLWAPLRPDADIHDARHGRTLARLRRFADSYSLDETDRARLIDAAAENHIWCMDYVRRGAEAGHPWFHQRWTTGEAELTDRTNTWFANHDAQLRQALLR</sequence>
<dbReference type="InterPro" id="IPR011009">
    <property type="entry name" value="Kinase-like_dom_sf"/>
</dbReference>
<dbReference type="InterPro" id="IPR002575">
    <property type="entry name" value="Aminoglycoside_PTrfase"/>
</dbReference>
<evidence type="ECO:0000313" key="2">
    <source>
        <dbReference type="EMBL" id="GAA1660688.1"/>
    </source>
</evidence>